<gene>
    <name evidence="2" type="ORF">SAMN04488033_101269</name>
</gene>
<proteinExistence type="predicted"/>
<accession>A0A1I2K0S8</accession>
<keyword evidence="3" id="KW-1185">Reference proteome</keyword>
<protein>
    <submittedName>
        <fullName evidence="2">Uncharacterized protein</fullName>
    </submittedName>
</protein>
<sequence length="163" mass="19362">MKFRFLFLSLFLFCITSVSAQEYWDVADFEISNYSIEPSWSDLSFGQQFFKGDFDLPSGEFINVDDGKRASVDMVGILESQRNMKKRTVDIGSPLPTTNQKKKAFEISNNYRLRDNDEVYNDALNSNPYYQNQRIYQNALHRQTQRRMYYGSQYYSPRGRYFY</sequence>
<dbReference type="EMBL" id="FOOH01000001">
    <property type="protein sequence ID" value="SFF59790.1"/>
    <property type="molecule type" value="Genomic_DNA"/>
</dbReference>
<evidence type="ECO:0000313" key="2">
    <source>
        <dbReference type="EMBL" id="SFF59790.1"/>
    </source>
</evidence>
<name>A0A1I2K0S8_9FLAO</name>
<feature type="signal peptide" evidence="1">
    <location>
        <begin position="1"/>
        <end position="20"/>
    </location>
</feature>
<reference evidence="3" key="1">
    <citation type="submission" date="2016-10" db="EMBL/GenBank/DDBJ databases">
        <authorList>
            <person name="Varghese N."/>
            <person name="Submissions S."/>
        </authorList>
    </citation>
    <scope>NUCLEOTIDE SEQUENCE [LARGE SCALE GENOMIC DNA]</scope>
    <source>
        <strain evidence="3">DSM 23515</strain>
    </source>
</reference>
<dbReference type="AlphaFoldDB" id="A0A1I2K0S8"/>
<organism evidence="2 3">
    <name type="scientific">Salegentibacter agarivorans</name>
    <dbReference type="NCBI Taxonomy" id="345907"/>
    <lineage>
        <taxon>Bacteria</taxon>
        <taxon>Pseudomonadati</taxon>
        <taxon>Bacteroidota</taxon>
        <taxon>Flavobacteriia</taxon>
        <taxon>Flavobacteriales</taxon>
        <taxon>Flavobacteriaceae</taxon>
        <taxon>Salegentibacter</taxon>
    </lineage>
</organism>
<dbReference type="Proteomes" id="UP000199116">
    <property type="component" value="Unassembled WGS sequence"/>
</dbReference>
<evidence type="ECO:0000313" key="3">
    <source>
        <dbReference type="Proteomes" id="UP000199116"/>
    </source>
</evidence>
<keyword evidence="1" id="KW-0732">Signal</keyword>
<feature type="chain" id="PRO_5011572217" evidence="1">
    <location>
        <begin position="21"/>
        <end position="163"/>
    </location>
</feature>
<dbReference type="RefSeq" id="WP_093302222.1">
    <property type="nucleotide sequence ID" value="NZ_FOOH01000001.1"/>
</dbReference>
<evidence type="ECO:0000256" key="1">
    <source>
        <dbReference type="SAM" id="SignalP"/>
    </source>
</evidence>